<gene>
    <name evidence="2" type="ORF">Ctob_004557</name>
</gene>
<protein>
    <submittedName>
        <fullName evidence="2">Uncharacterized protein</fullName>
    </submittedName>
</protein>
<keyword evidence="1" id="KW-1133">Transmembrane helix</keyword>
<evidence type="ECO:0000256" key="1">
    <source>
        <dbReference type="SAM" id="Phobius"/>
    </source>
</evidence>
<accession>A0A0M0JM45</accession>
<feature type="transmembrane region" description="Helical" evidence="1">
    <location>
        <begin position="149"/>
        <end position="170"/>
    </location>
</feature>
<name>A0A0M0JM45_9EUKA</name>
<feature type="transmembrane region" description="Helical" evidence="1">
    <location>
        <begin position="257"/>
        <end position="279"/>
    </location>
</feature>
<dbReference type="Proteomes" id="UP000037460">
    <property type="component" value="Unassembled WGS sequence"/>
</dbReference>
<organism evidence="2 3">
    <name type="scientific">Chrysochromulina tobinii</name>
    <dbReference type="NCBI Taxonomy" id="1460289"/>
    <lineage>
        <taxon>Eukaryota</taxon>
        <taxon>Haptista</taxon>
        <taxon>Haptophyta</taxon>
        <taxon>Prymnesiophyceae</taxon>
        <taxon>Prymnesiales</taxon>
        <taxon>Chrysochromulinaceae</taxon>
        <taxon>Chrysochromulina</taxon>
    </lineage>
</organism>
<keyword evidence="1" id="KW-0472">Membrane</keyword>
<feature type="transmembrane region" description="Helical" evidence="1">
    <location>
        <begin position="286"/>
        <end position="308"/>
    </location>
</feature>
<dbReference type="EMBL" id="JWZX01002690">
    <property type="protein sequence ID" value="KOO27646.1"/>
    <property type="molecule type" value="Genomic_DNA"/>
</dbReference>
<keyword evidence="3" id="KW-1185">Reference proteome</keyword>
<feature type="transmembrane region" description="Helical" evidence="1">
    <location>
        <begin position="320"/>
        <end position="341"/>
    </location>
</feature>
<comment type="caution">
    <text evidence="2">The sequence shown here is derived from an EMBL/GenBank/DDBJ whole genome shotgun (WGS) entry which is preliminary data.</text>
</comment>
<reference evidence="3" key="1">
    <citation type="journal article" date="2015" name="PLoS Genet.">
        <title>Genome Sequence and Transcriptome Analyses of Chrysochromulina tobin: Metabolic Tools for Enhanced Algal Fitness in the Prominent Order Prymnesiales (Haptophyceae).</title>
        <authorList>
            <person name="Hovde B.T."/>
            <person name="Deodato C.R."/>
            <person name="Hunsperger H.M."/>
            <person name="Ryken S.A."/>
            <person name="Yost W."/>
            <person name="Jha R.K."/>
            <person name="Patterson J."/>
            <person name="Monnat R.J. Jr."/>
            <person name="Barlow S.B."/>
            <person name="Starkenburg S.R."/>
            <person name="Cattolico R.A."/>
        </authorList>
    </citation>
    <scope>NUCLEOTIDE SEQUENCE</scope>
    <source>
        <strain evidence="3">CCMP291</strain>
    </source>
</reference>
<evidence type="ECO:0000313" key="3">
    <source>
        <dbReference type="Proteomes" id="UP000037460"/>
    </source>
</evidence>
<sequence>MSKLRVRYGKSDEPPILICCTALPFSTVKAVALFLEGAAMFSLSRTIYDLIAADILGLRPVPFCGTPYHPAPCNPVGSAWDQAVFALIAIPVTGFAKLMFGNHLICNFIVGWAWANALSQAVVEMKLFYPAICEIGSLTTSGDCIAFDAAFAVAFTLTTALALGLVIVMIEPFAARTEINAEVDAEINELDGARSAHTSAANNGLALDAHAHSRAAQAPTLRVLGQNLVVTLSLTLFVSYLIVIAGKRHETSASRKATGMFLLIHGGAFFVGWTWLICIRDLYVHYLRLSSLLVVEAVAHAVAPTYVASLATPYSTAAKAMAILSGSTFTVVLALVFYAASRCILGAKKARDEQIDRQAETGGSTELV</sequence>
<feature type="transmembrane region" description="Helical" evidence="1">
    <location>
        <begin position="223"/>
        <end position="245"/>
    </location>
</feature>
<proteinExistence type="predicted"/>
<keyword evidence="1" id="KW-0812">Transmembrane</keyword>
<evidence type="ECO:0000313" key="2">
    <source>
        <dbReference type="EMBL" id="KOO27646.1"/>
    </source>
</evidence>
<dbReference type="AlphaFoldDB" id="A0A0M0JM45"/>